<reference evidence="1 2" key="1">
    <citation type="submission" date="2018-06" db="EMBL/GenBank/DDBJ databases">
        <title>Spongiibacterium sp. HME9304 Genome sequencing and assembly.</title>
        <authorList>
            <person name="Kang H."/>
            <person name="Kim H."/>
            <person name="Joh K."/>
        </authorList>
    </citation>
    <scope>NUCLEOTIDE SEQUENCE [LARGE SCALE GENOMIC DNA]</scope>
    <source>
        <strain evidence="1 2">HME9304</strain>
    </source>
</reference>
<protein>
    <submittedName>
        <fullName evidence="1">Uncharacterized protein</fullName>
    </submittedName>
</protein>
<evidence type="ECO:0000313" key="1">
    <source>
        <dbReference type="EMBL" id="AWX43440.1"/>
    </source>
</evidence>
<dbReference type="EMBL" id="CP030104">
    <property type="protein sequence ID" value="AWX43440.1"/>
    <property type="molecule type" value="Genomic_DNA"/>
</dbReference>
<evidence type="ECO:0000313" key="2">
    <source>
        <dbReference type="Proteomes" id="UP000248536"/>
    </source>
</evidence>
<gene>
    <name evidence="1" type="ORF">HME9304_00428</name>
</gene>
<keyword evidence="2" id="KW-1185">Reference proteome</keyword>
<proteinExistence type="predicted"/>
<dbReference type="Proteomes" id="UP000248536">
    <property type="component" value="Chromosome"/>
</dbReference>
<accession>A0A2Z4LNV8</accession>
<dbReference type="Pfam" id="PF13376">
    <property type="entry name" value="OmdA"/>
    <property type="match status" value="1"/>
</dbReference>
<name>A0A2Z4LNV8_9FLAO</name>
<dbReference type="KEGG" id="spon:HME9304_00428"/>
<dbReference type="AlphaFoldDB" id="A0A2Z4LNV8"/>
<organism evidence="1 2">
    <name type="scientific">Flagellimonas maritima</name>
    <dbReference type="NCBI Taxonomy" id="1383885"/>
    <lineage>
        <taxon>Bacteria</taxon>
        <taxon>Pseudomonadati</taxon>
        <taxon>Bacteroidota</taxon>
        <taxon>Flavobacteriia</taxon>
        <taxon>Flavobacteriales</taxon>
        <taxon>Flavobacteriaceae</taxon>
        <taxon>Flagellimonas</taxon>
    </lineage>
</organism>
<sequence>MRHWNFNSIKEIDSKHVLEYMIEAIENQKQGKVITIEKSQKKVGIPKLLNDRLAQKNNLRASFKTLSISKQKKFCNYILEAKQEKTKIRRLEKILPMIEKGVGLNDVYR</sequence>